<sequence length="218" mass="25710">MISIPKTSMKQTLNQYLNNYRFIFKKHSFDIFYWLIMAILSLEELRSVKFLYDNFIKKYTGKALNSIYYFLSYSNFSIDELMQATVKIILSLIPENLINAEIFLTIDDTLQAKFGKKFDCYNKLFDHTKKIGSSYLNGHCFISLVINVPLWHNENIKYLSLPIGYKIYDKETSKLEIASNMIDIIMPFLEKYNVILLCDNWYSKGKVLNTVKKFNNLD</sequence>
<dbReference type="RefSeq" id="WP_242945096.1">
    <property type="nucleotide sequence ID" value="NZ_FRAJ01000031.1"/>
</dbReference>
<organism evidence="1 2">
    <name type="scientific">Caminicella sporogenes DSM 14501</name>
    <dbReference type="NCBI Taxonomy" id="1121266"/>
    <lineage>
        <taxon>Bacteria</taxon>
        <taxon>Bacillati</taxon>
        <taxon>Bacillota</taxon>
        <taxon>Clostridia</taxon>
        <taxon>Peptostreptococcales</taxon>
        <taxon>Caminicellaceae</taxon>
        <taxon>Caminicella</taxon>
    </lineage>
</organism>
<dbReference type="STRING" id="1121266.SAMN02745883_02410"/>
<keyword evidence="2" id="KW-1185">Reference proteome</keyword>
<name>A0A1M6TQ53_9FIRM</name>
<evidence type="ECO:0000313" key="2">
    <source>
        <dbReference type="Proteomes" id="UP000184082"/>
    </source>
</evidence>
<dbReference type="EMBL" id="FRAJ01000031">
    <property type="protein sequence ID" value="SHK59111.1"/>
    <property type="molecule type" value="Genomic_DNA"/>
</dbReference>
<gene>
    <name evidence="1" type="ORF">SAMN02745883_02410</name>
</gene>
<proteinExistence type="predicted"/>
<protein>
    <recommendedName>
        <fullName evidence="3">DDE superfamily endonuclease</fullName>
    </recommendedName>
</protein>
<dbReference type="Proteomes" id="UP000184082">
    <property type="component" value="Unassembled WGS sequence"/>
</dbReference>
<dbReference type="AlphaFoldDB" id="A0A1M6TQ53"/>
<evidence type="ECO:0008006" key="3">
    <source>
        <dbReference type="Google" id="ProtNLM"/>
    </source>
</evidence>
<accession>A0A1M6TQ53</accession>
<evidence type="ECO:0000313" key="1">
    <source>
        <dbReference type="EMBL" id="SHK59111.1"/>
    </source>
</evidence>
<reference evidence="1 2" key="1">
    <citation type="submission" date="2016-11" db="EMBL/GenBank/DDBJ databases">
        <authorList>
            <person name="Jaros S."/>
            <person name="Januszkiewicz K."/>
            <person name="Wedrychowicz H."/>
        </authorList>
    </citation>
    <scope>NUCLEOTIDE SEQUENCE [LARGE SCALE GENOMIC DNA]</scope>
    <source>
        <strain evidence="1 2">DSM 14501</strain>
    </source>
</reference>